<evidence type="ECO:0000313" key="2">
    <source>
        <dbReference type="EMBL" id="PWN93994.1"/>
    </source>
</evidence>
<gene>
    <name evidence="2" type="ORF">FA10DRAFT_264589</name>
</gene>
<evidence type="ECO:0000256" key="1">
    <source>
        <dbReference type="SAM" id="MobiDB-lite"/>
    </source>
</evidence>
<proteinExistence type="predicted"/>
<reference evidence="2 3" key="1">
    <citation type="journal article" date="2018" name="Mol. Biol. Evol.">
        <title>Broad Genomic Sampling Reveals a Smut Pathogenic Ancestry of the Fungal Clade Ustilaginomycotina.</title>
        <authorList>
            <person name="Kijpornyongpan T."/>
            <person name="Mondo S.J."/>
            <person name="Barry K."/>
            <person name="Sandor L."/>
            <person name="Lee J."/>
            <person name="Lipzen A."/>
            <person name="Pangilinan J."/>
            <person name="LaButti K."/>
            <person name="Hainaut M."/>
            <person name="Henrissat B."/>
            <person name="Grigoriev I.V."/>
            <person name="Spatafora J.W."/>
            <person name="Aime M.C."/>
        </authorList>
    </citation>
    <scope>NUCLEOTIDE SEQUENCE [LARGE SCALE GENOMIC DNA]</scope>
    <source>
        <strain evidence="2 3">MCA 4198</strain>
    </source>
</reference>
<dbReference type="EMBL" id="KZ819634">
    <property type="protein sequence ID" value="PWN93994.1"/>
    <property type="molecule type" value="Genomic_DNA"/>
</dbReference>
<dbReference type="InParanoid" id="A0A316YZ16"/>
<name>A0A316YZ16_9BASI</name>
<dbReference type="GeneID" id="37042622"/>
<protein>
    <submittedName>
        <fullName evidence="2">Uncharacterized protein</fullName>
    </submittedName>
</protein>
<feature type="region of interest" description="Disordered" evidence="1">
    <location>
        <begin position="1"/>
        <end position="97"/>
    </location>
</feature>
<dbReference type="AlphaFoldDB" id="A0A316YZ16"/>
<keyword evidence="3" id="KW-1185">Reference proteome</keyword>
<evidence type="ECO:0000313" key="3">
    <source>
        <dbReference type="Proteomes" id="UP000245768"/>
    </source>
</evidence>
<feature type="compositionally biased region" description="Basic and acidic residues" evidence="1">
    <location>
        <begin position="50"/>
        <end position="72"/>
    </location>
</feature>
<dbReference type="Proteomes" id="UP000245768">
    <property type="component" value="Unassembled WGS sequence"/>
</dbReference>
<sequence>MSGNTEESARFKKVNQTVGGGDTNNVVGNTNDEVFKSFGGHEQNVQNEPRSADSARERDLQEKGYTDRATDKELDETEELRAKLSKRGNAPQEGASA</sequence>
<accession>A0A316YZ16</accession>
<dbReference type="RefSeq" id="XP_025381192.1">
    <property type="nucleotide sequence ID" value="XM_025520706.1"/>
</dbReference>
<dbReference type="OrthoDB" id="2544993at2759"/>
<organism evidence="2 3">
    <name type="scientific">Acaromyces ingoldii</name>
    <dbReference type="NCBI Taxonomy" id="215250"/>
    <lineage>
        <taxon>Eukaryota</taxon>
        <taxon>Fungi</taxon>
        <taxon>Dikarya</taxon>
        <taxon>Basidiomycota</taxon>
        <taxon>Ustilaginomycotina</taxon>
        <taxon>Exobasidiomycetes</taxon>
        <taxon>Exobasidiales</taxon>
        <taxon>Cryptobasidiaceae</taxon>
        <taxon>Acaromyces</taxon>
    </lineage>
</organism>
<feature type="compositionally biased region" description="Low complexity" evidence="1">
    <location>
        <begin position="23"/>
        <end position="32"/>
    </location>
</feature>